<dbReference type="RefSeq" id="XP_006821222.1">
    <property type="nucleotide sequence ID" value="XM_006821159.1"/>
</dbReference>
<proteinExistence type="predicted"/>
<feature type="region of interest" description="Disordered" evidence="1">
    <location>
        <begin position="51"/>
        <end position="160"/>
    </location>
</feature>
<name>A0ABM0MMI1_SACKO</name>
<feature type="region of interest" description="Disordered" evidence="1">
    <location>
        <begin position="191"/>
        <end position="256"/>
    </location>
</feature>
<evidence type="ECO:0000256" key="1">
    <source>
        <dbReference type="SAM" id="MobiDB-lite"/>
    </source>
</evidence>
<keyword evidence="2" id="KW-1185">Reference proteome</keyword>
<reference evidence="3" key="1">
    <citation type="submission" date="2025-08" db="UniProtKB">
        <authorList>
            <consortium name="RefSeq"/>
        </authorList>
    </citation>
    <scope>IDENTIFICATION</scope>
    <source>
        <tissue evidence="3">Testes</tissue>
    </source>
</reference>
<gene>
    <name evidence="3" type="primary">LOC102803979</name>
</gene>
<feature type="compositionally biased region" description="Basic residues" evidence="1">
    <location>
        <begin position="136"/>
        <end position="150"/>
    </location>
</feature>
<dbReference type="GeneID" id="102803979"/>
<organism evidence="2 3">
    <name type="scientific">Saccoglossus kowalevskii</name>
    <name type="common">Acorn worm</name>
    <dbReference type="NCBI Taxonomy" id="10224"/>
    <lineage>
        <taxon>Eukaryota</taxon>
        <taxon>Metazoa</taxon>
        <taxon>Hemichordata</taxon>
        <taxon>Enteropneusta</taxon>
        <taxon>Harrimaniidae</taxon>
        <taxon>Saccoglossus</taxon>
    </lineage>
</organism>
<feature type="compositionally biased region" description="Basic and acidic residues" evidence="1">
    <location>
        <begin position="103"/>
        <end position="113"/>
    </location>
</feature>
<protein>
    <submittedName>
        <fullName evidence="3">Uncharacterized protein LOC102803979</fullName>
    </submittedName>
</protein>
<evidence type="ECO:0000313" key="3">
    <source>
        <dbReference type="RefSeq" id="XP_006821222.1"/>
    </source>
</evidence>
<dbReference type="Proteomes" id="UP000694865">
    <property type="component" value="Unplaced"/>
</dbReference>
<evidence type="ECO:0000313" key="2">
    <source>
        <dbReference type="Proteomes" id="UP000694865"/>
    </source>
</evidence>
<sequence length="256" mass="29181">MASTGKKSPSVSWLDMIDENKRETQLTPEEEAQLIADYTKEKVEKGFRFLKPSSRCSHTHHSGDGGESIKTSPKRIRRLVRKEQTNTLDEPVKPPLINIECASPREEKKEDKILVTPKSISTHVRPWSSGGERRRTDKKKSPKQRPKSAHPARGDELVRPWSVTELVDDKALVLKGETQVDETISQTIVQDDEYVPSSEAKWVWSPDTPSDLQDEESNSEETSPARKVQSFQEWLEGPSVNDEDYDTDLEDDFPKR</sequence>
<feature type="compositionally biased region" description="Acidic residues" evidence="1">
    <location>
        <begin position="241"/>
        <end position="256"/>
    </location>
</feature>
<accession>A0ABM0MMI1</accession>